<proteinExistence type="predicted"/>
<accession>A0A3M7P3A4</accession>
<dbReference type="AlphaFoldDB" id="A0A3M7P3A4"/>
<sequence>MHRTWAAYGSSSCATPTQGSLWQRVPHVSYVKTRVVGYARVNVAVDCTIFGAAVYFEKVRNERHLVHDWKNPAALINCKVIVAPVQGDVRAHYHSVFLHCSFGYSDCSILYIDPILFWVANNVRFFFHKLHEVFFIRVQFGKHTMTVWLKMV</sequence>
<comment type="caution">
    <text evidence="1">The sequence shown here is derived from an EMBL/GenBank/DDBJ whole genome shotgun (WGS) entry which is preliminary data.</text>
</comment>
<name>A0A3M7P3A4_BRAPC</name>
<gene>
    <name evidence="1" type="ORF">BpHYR1_050696</name>
</gene>
<keyword evidence="2" id="KW-1185">Reference proteome</keyword>
<evidence type="ECO:0000313" key="1">
    <source>
        <dbReference type="EMBL" id="RMZ93591.1"/>
    </source>
</evidence>
<evidence type="ECO:0000313" key="2">
    <source>
        <dbReference type="Proteomes" id="UP000276133"/>
    </source>
</evidence>
<dbReference type="Proteomes" id="UP000276133">
    <property type="component" value="Unassembled WGS sequence"/>
</dbReference>
<organism evidence="1 2">
    <name type="scientific">Brachionus plicatilis</name>
    <name type="common">Marine rotifer</name>
    <name type="synonym">Brachionus muelleri</name>
    <dbReference type="NCBI Taxonomy" id="10195"/>
    <lineage>
        <taxon>Eukaryota</taxon>
        <taxon>Metazoa</taxon>
        <taxon>Spiralia</taxon>
        <taxon>Gnathifera</taxon>
        <taxon>Rotifera</taxon>
        <taxon>Eurotatoria</taxon>
        <taxon>Monogononta</taxon>
        <taxon>Pseudotrocha</taxon>
        <taxon>Ploima</taxon>
        <taxon>Brachionidae</taxon>
        <taxon>Brachionus</taxon>
    </lineage>
</organism>
<protein>
    <submittedName>
        <fullName evidence="1">Uncharacterized protein</fullName>
    </submittedName>
</protein>
<dbReference type="EMBL" id="REGN01013691">
    <property type="protein sequence ID" value="RMZ93591.1"/>
    <property type="molecule type" value="Genomic_DNA"/>
</dbReference>
<reference evidence="1 2" key="1">
    <citation type="journal article" date="2018" name="Sci. Rep.">
        <title>Genomic signatures of local adaptation to the degree of environmental predictability in rotifers.</title>
        <authorList>
            <person name="Franch-Gras L."/>
            <person name="Hahn C."/>
            <person name="Garcia-Roger E.M."/>
            <person name="Carmona M.J."/>
            <person name="Serra M."/>
            <person name="Gomez A."/>
        </authorList>
    </citation>
    <scope>NUCLEOTIDE SEQUENCE [LARGE SCALE GENOMIC DNA]</scope>
    <source>
        <strain evidence="1">HYR1</strain>
    </source>
</reference>